<dbReference type="OrthoDB" id="66881at2759"/>
<dbReference type="KEGG" id="obi:106878393"/>
<dbReference type="GO" id="GO:0050660">
    <property type="term" value="F:flavin adenine dinucleotide binding"/>
    <property type="evidence" value="ECO:0007669"/>
    <property type="project" value="InterPro"/>
</dbReference>
<dbReference type="PRINTS" id="PR00370">
    <property type="entry name" value="FMOXYGENASE"/>
</dbReference>
<keyword evidence="7 8" id="KW-0503">Monooxygenase</keyword>
<keyword evidence="5" id="KW-0521">NADP</keyword>
<dbReference type="STRING" id="37653.A0A0L8G913"/>
<comment type="similarity">
    <text evidence="2 8">Belongs to the FMO family.</text>
</comment>
<keyword evidence="4 8" id="KW-0274">FAD</keyword>
<dbReference type="InterPro" id="IPR050346">
    <property type="entry name" value="FMO-like"/>
</dbReference>
<protein>
    <recommendedName>
        <fullName evidence="8">Flavin-containing monooxygenase</fullName>
        <ecNumber evidence="8">1.-.-.-</ecNumber>
    </recommendedName>
</protein>
<dbReference type="PANTHER" id="PTHR23023">
    <property type="entry name" value="DIMETHYLANILINE MONOOXYGENASE"/>
    <property type="match status" value="1"/>
</dbReference>
<evidence type="ECO:0000256" key="7">
    <source>
        <dbReference type="ARBA" id="ARBA00023033"/>
    </source>
</evidence>
<dbReference type="InterPro" id="IPR000960">
    <property type="entry name" value="Flavin_mOase"/>
</dbReference>
<keyword evidence="3 8" id="KW-0285">Flavoprotein</keyword>
<dbReference type="Pfam" id="PF00743">
    <property type="entry name" value="FMO-like"/>
    <property type="match status" value="2"/>
</dbReference>
<evidence type="ECO:0000256" key="2">
    <source>
        <dbReference type="ARBA" id="ARBA00009183"/>
    </source>
</evidence>
<dbReference type="GO" id="GO:0050661">
    <property type="term" value="F:NADP binding"/>
    <property type="evidence" value="ECO:0007669"/>
    <property type="project" value="InterPro"/>
</dbReference>
<name>A0A0L8G913_OCTBM</name>
<dbReference type="EMBL" id="KQ423139">
    <property type="protein sequence ID" value="KOF73502.1"/>
    <property type="molecule type" value="Genomic_DNA"/>
</dbReference>
<proteinExistence type="inferred from homology"/>
<evidence type="ECO:0000256" key="1">
    <source>
        <dbReference type="ARBA" id="ARBA00001974"/>
    </source>
</evidence>
<organism evidence="9">
    <name type="scientific">Octopus bimaculoides</name>
    <name type="common">California two-spotted octopus</name>
    <dbReference type="NCBI Taxonomy" id="37653"/>
    <lineage>
        <taxon>Eukaryota</taxon>
        <taxon>Metazoa</taxon>
        <taxon>Spiralia</taxon>
        <taxon>Lophotrochozoa</taxon>
        <taxon>Mollusca</taxon>
        <taxon>Cephalopoda</taxon>
        <taxon>Coleoidea</taxon>
        <taxon>Octopodiformes</taxon>
        <taxon>Octopoda</taxon>
        <taxon>Incirrata</taxon>
        <taxon>Octopodidae</taxon>
        <taxon>Octopus</taxon>
    </lineage>
</organism>
<dbReference type="SUPFAM" id="SSF51905">
    <property type="entry name" value="FAD/NAD(P)-binding domain"/>
    <property type="match status" value="2"/>
</dbReference>
<comment type="cofactor">
    <cofactor evidence="1 8">
        <name>FAD</name>
        <dbReference type="ChEBI" id="CHEBI:57692"/>
    </cofactor>
</comment>
<evidence type="ECO:0000256" key="6">
    <source>
        <dbReference type="ARBA" id="ARBA00023002"/>
    </source>
</evidence>
<gene>
    <name evidence="9" type="ORF">OCBIM_22037854mg</name>
</gene>
<dbReference type="EC" id="1.-.-.-" evidence="8"/>
<dbReference type="OMA" id="LYQHVVW"/>
<dbReference type="GO" id="GO:0004499">
    <property type="term" value="F:N,N-dimethylaniline monooxygenase activity"/>
    <property type="evidence" value="ECO:0007669"/>
    <property type="project" value="InterPro"/>
</dbReference>
<dbReference type="PIRSF" id="PIRSF000332">
    <property type="entry name" value="FMO"/>
    <property type="match status" value="1"/>
</dbReference>
<evidence type="ECO:0000256" key="4">
    <source>
        <dbReference type="ARBA" id="ARBA00022827"/>
    </source>
</evidence>
<dbReference type="InterPro" id="IPR036188">
    <property type="entry name" value="FAD/NAD-bd_sf"/>
</dbReference>
<accession>A0A0L8G913</accession>
<keyword evidence="6 8" id="KW-0560">Oxidoreductase</keyword>
<evidence type="ECO:0000313" key="9">
    <source>
        <dbReference type="EMBL" id="KOF73502.1"/>
    </source>
</evidence>
<dbReference type="InterPro" id="IPR020946">
    <property type="entry name" value="Flavin_mOase-like"/>
</dbReference>
<dbReference type="AlphaFoldDB" id="A0A0L8G913"/>
<reference evidence="9" key="1">
    <citation type="submission" date="2015-07" db="EMBL/GenBank/DDBJ databases">
        <title>MeaNS - Measles Nucleotide Surveillance Program.</title>
        <authorList>
            <person name="Tran T."/>
            <person name="Druce J."/>
        </authorList>
    </citation>
    <scope>NUCLEOTIDE SEQUENCE</scope>
    <source>
        <strain evidence="9">UCB-OBI-ISO-001</strain>
        <tissue evidence="9">Gonad</tissue>
    </source>
</reference>
<dbReference type="Gene3D" id="3.50.50.60">
    <property type="entry name" value="FAD/NAD(P)-binding domain"/>
    <property type="match status" value="2"/>
</dbReference>
<evidence type="ECO:0000256" key="8">
    <source>
        <dbReference type="RuleBase" id="RU361177"/>
    </source>
</evidence>
<dbReference type="FunFam" id="3.50.50.60:FF:000138">
    <property type="entry name" value="Flavin-containing monooxygenase"/>
    <property type="match status" value="1"/>
</dbReference>
<evidence type="ECO:0000256" key="5">
    <source>
        <dbReference type="ARBA" id="ARBA00022857"/>
    </source>
</evidence>
<evidence type="ECO:0000256" key="3">
    <source>
        <dbReference type="ARBA" id="ARBA00022630"/>
    </source>
</evidence>
<sequence length="426" mass="48740">MNKVAVIGLGASGLCALRHLTARPNVFQAVAFEQNSQVGGTWLYTPRIHKHENGVRVHSSMYQNLKTNLPKEVMAFPDFQFSQNLPSFIHHTNVKDYLIDYANNFGLYAHSKLKTQIERVEMITTNTGSIKWCVTYKNVGDSSAPSTSENYDSVVVCNGHYSIPNIPEIPGLKQFQGSFLHSHDYRVPEVFKGKTVLCLGSGASGIDIAMDLTSQAKKVFLSHHGKRITSPLPENLEETVEIKSFSENFVNLKDGRDLEVDTVIFCTGYKYDFPFLTKKCNLNITDGRVYPLFKHIVHAKYPSLNFIGVTKKVCPFPTFHCQVQFMMANLDGSMKLPSYEEMLQDIEKDYESRRNEGMPHRHTHTMVGRKQWDYNDDITSMAETIPISKQVRDLFDKIHYTRINNLLEYKKYNYYLKNDNYVGVQN</sequence>